<gene>
    <name evidence="2" type="ORF">CJ030_MR7G011460</name>
</gene>
<feature type="transmembrane region" description="Helical" evidence="1">
    <location>
        <begin position="139"/>
        <end position="160"/>
    </location>
</feature>
<keyword evidence="1" id="KW-1133">Transmembrane helix</keyword>
<dbReference type="PANTHER" id="PTHR36000">
    <property type="entry name" value="DEFECTIVE 1273 PROTEIN, PUTATIVE-RELATED"/>
    <property type="match status" value="1"/>
</dbReference>
<reference evidence="2 3" key="1">
    <citation type="journal article" date="2019" name="Plant Biotechnol. J.">
        <title>The red bayberry genome and genetic basis of sex determination.</title>
        <authorList>
            <person name="Jia H.M."/>
            <person name="Jia H.J."/>
            <person name="Cai Q.L."/>
            <person name="Wang Y."/>
            <person name="Zhao H.B."/>
            <person name="Yang W.F."/>
            <person name="Wang G.Y."/>
            <person name="Li Y.H."/>
            <person name="Zhan D.L."/>
            <person name="Shen Y.T."/>
            <person name="Niu Q.F."/>
            <person name="Chang L."/>
            <person name="Qiu J."/>
            <person name="Zhao L."/>
            <person name="Xie H.B."/>
            <person name="Fu W.Y."/>
            <person name="Jin J."/>
            <person name="Li X.W."/>
            <person name="Jiao Y."/>
            <person name="Zhou C.C."/>
            <person name="Tu T."/>
            <person name="Chai C.Y."/>
            <person name="Gao J.L."/>
            <person name="Fan L.J."/>
            <person name="van de Weg E."/>
            <person name="Wang J.Y."/>
            <person name="Gao Z.S."/>
        </authorList>
    </citation>
    <scope>NUCLEOTIDE SEQUENCE [LARGE SCALE GENOMIC DNA]</scope>
    <source>
        <tissue evidence="2">Leaves</tissue>
    </source>
</reference>
<dbReference type="EMBL" id="RXIC02000025">
    <property type="protein sequence ID" value="KAB1207139.1"/>
    <property type="molecule type" value="Genomic_DNA"/>
</dbReference>
<keyword evidence="3" id="KW-1185">Reference proteome</keyword>
<protein>
    <recommendedName>
        <fullName evidence="4">Embryo defective 1273</fullName>
    </recommendedName>
</protein>
<dbReference type="PANTHER" id="PTHR36000:SF2">
    <property type="entry name" value="DEFECTIVE 1273 PROTEIN, PUTATIVE-RELATED"/>
    <property type="match status" value="1"/>
</dbReference>
<organism evidence="2 3">
    <name type="scientific">Morella rubra</name>
    <name type="common">Chinese bayberry</name>
    <dbReference type="NCBI Taxonomy" id="262757"/>
    <lineage>
        <taxon>Eukaryota</taxon>
        <taxon>Viridiplantae</taxon>
        <taxon>Streptophyta</taxon>
        <taxon>Embryophyta</taxon>
        <taxon>Tracheophyta</taxon>
        <taxon>Spermatophyta</taxon>
        <taxon>Magnoliopsida</taxon>
        <taxon>eudicotyledons</taxon>
        <taxon>Gunneridae</taxon>
        <taxon>Pentapetalae</taxon>
        <taxon>rosids</taxon>
        <taxon>fabids</taxon>
        <taxon>Fagales</taxon>
        <taxon>Myricaceae</taxon>
        <taxon>Morella</taxon>
    </lineage>
</organism>
<evidence type="ECO:0008006" key="4">
    <source>
        <dbReference type="Google" id="ProtNLM"/>
    </source>
</evidence>
<dbReference type="AlphaFoldDB" id="A0A6A1V357"/>
<dbReference type="OrthoDB" id="1934999at2759"/>
<feature type="transmembrane region" description="Helical" evidence="1">
    <location>
        <begin position="172"/>
        <end position="193"/>
    </location>
</feature>
<keyword evidence="1" id="KW-0472">Membrane</keyword>
<name>A0A6A1V357_9ROSI</name>
<sequence length="246" mass="27927">MTTPYPSQLLSASPHLQASTKMALRIPSPLVKGFKGSSWNVKGLNSSVNRPKILNAISMSSGQSDDPVKLKLDYLLDKARILWDCCPQPVKSFPWERALENFIQLILDLILAVVKYLCVPLLAVSSLSEMSYCAHERKLFLVPVPLLIGIAIAGVLRDTAVDVSPLLKDAEVPWHLIAIATFFTFIKLLGPFYPYWGRIFIPPFSNGMLWRTLWFTFLWYRRPQKESRKKMEQNSGNGTDFEPNER</sequence>
<dbReference type="Proteomes" id="UP000516437">
    <property type="component" value="Chromosome 7"/>
</dbReference>
<evidence type="ECO:0000313" key="3">
    <source>
        <dbReference type="Proteomes" id="UP000516437"/>
    </source>
</evidence>
<keyword evidence="1" id="KW-0812">Transmembrane</keyword>
<evidence type="ECO:0000256" key="1">
    <source>
        <dbReference type="SAM" id="Phobius"/>
    </source>
</evidence>
<accession>A0A6A1V357</accession>
<feature type="transmembrane region" description="Helical" evidence="1">
    <location>
        <begin position="105"/>
        <end position="127"/>
    </location>
</feature>
<proteinExistence type="predicted"/>
<evidence type="ECO:0000313" key="2">
    <source>
        <dbReference type="EMBL" id="KAB1207139.1"/>
    </source>
</evidence>
<comment type="caution">
    <text evidence="2">The sequence shown here is derived from an EMBL/GenBank/DDBJ whole genome shotgun (WGS) entry which is preliminary data.</text>
</comment>